<dbReference type="InterPro" id="IPR036866">
    <property type="entry name" value="RibonucZ/Hydroxyglut_hydro"/>
</dbReference>
<proteinExistence type="predicted"/>
<dbReference type="Proteomes" id="UP000225889">
    <property type="component" value="Unassembled WGS sequence"/>
</dbReference>
<organism evidence="1 2">
    <name type="scientific">Pseudobutyrivibrio ruminis</name>
    <dbReference type="NCBI Taxonomy" id="46206"/>
    <lineage>
        <taxon>Bacteria</taxon>
        <taxon>Bacillati</taxon>
        <taxon>Bacillota</taxon>
        <taxon>Clostridia</taxon>
        <taxon>Lachnospirales</taxon>
        <taxon>Lachnospiraceae</taxon>
        <taxon>Pseudobutyrivibrio</taxon>
    </lineage>
</organism>
<evidence type="ECO:0000313" key="2">
    <source>
        <dbReference type="Proteomes" id="UP000225889"/>
    </source>
</evidence>
<dbReference type="Pfam" id="PF13483">
    <property type="entry name" value="Lactamase_B_3"/>
    <property type="match status" value="1"/>
</dbReference>
<dbReference type="GO" id="GO:0016787">
    <property type="term" value="F:hydrolase activity"/>
    <property type="evidence" value="ECO:0007669"/>
    <property type="project" value="UniProtKB-KW"/>
</dbReference>
<dbReference type="SUPFAM" id="SSF56281">
    <property type="entry name" value="Metallo-hydrolase/oxidoreductase"/>
    <property type="match status" value="1"/>
</dbReference>
<reference evidence="1 2" key="2">
    <citation type="submission" date="2017-10" db="EMBL/GenBank/DDBJ databases">
        <authorList>
            <person name="Banno H."/>
            <person name="Chua N.-H."/>
        </authorList>
    </citation>
    <scope>NUCLEOTIDE SEQUENCE [LARGE SCALE GENOMIC DNA]</scope>
    <source>
        <strain evidence="1 2">JK626</strain>
    </source>
</reference>
<dbReference type="PANTHER" id="PTHR42967:SF1">
    <property type="entry name" value="MBL FOLD METALLO-HYDROLASE"/>
    <property type="match status" value="1"/>
</dbReference>
<dbReference type="Gene3D" id="3.60.15.10">
    <property type="entry name" value="Ribonuclease Z/Hydroxyacylglutathione hydrolase-like"/>
    <property type="match status" value="1"/>
</dbReference>
<evidence type="ECO:0000313" key="1">
    <source>
        <dbReference type="EMBL" id="PHU35255.1"/>
    </source>
</evidence>
<comment type="caution">
    <text evidence="1">The sequence shown here is derived from an EMBL/GenBank/DDBJ whole genome shotgun (WGS) entry which is preliminary data.</text>
</comment>
<sequence length="253" mass="30121">MIKVYYIMHSCFMVELDDRYLLFDYFDKSVVSDVVEFSGCLPELDPNKYLYVFASHSHKDHWCLENLRWADSRDNIKYILSKDIRLGRNYLIRNGFDLSIKDKIQFVGSMKTYKVDDMVIETLRSTDAGVAFIVQVNGLNIYHAGDLNWWNAEGKGELYGEVYGREYKRMLKPIMNRHFDLGFVVMDARMGEDGYFLGMEYFVKNIECDHIFPMHMWGQYQWIERFKKRPGIANLRDRIIDIDRENVIFEIED</sequence>
<gene>
    <name evidence="1" type="ORF">CSX01_07980</name>
</gene>
<dbReference type="RefSeq" id="WP_099391990.1">
    <property type="nucleotide sequence ID" value="NZ_PDYF01000011.1"/>
</dbReference>
<accession>A0A2G3DWK8</accession>
<protein>
    <submittedName>
        <fullName evidence="1">Metal-dependent hydrolase</fullName>
    </submittedName>
</protein>
<dbReference type="EMBL" id="PDYF01000011">
    <property type="protein sequence ID" value="PHU35255.1"/>
    <property type="molecule type" value="Genomic_DNA"/>
</dbReference>
<keyword evidence="1" id="KW-0378">Hydrolase</keyword>
<reference evidence="1 2" key="1">
    <citation type="submission" date="2017-10" db="EMBL/GenBank/DDBJ databases">
        <title>Resolving the taxonomy of Roseburia spp., Eubacterium rectale and Agathobacter spp. through phylogenomic analysis.</title>
        <authorList>
            <person name="Sheridan P.O."/>
            <person name="Walker A.W."/>
            <person name="Duncan S.H."/>
            <person name="Scott K.P."/>
            <person name="Toole P.W.O."/>
            <person name="Luis P."/>
            <person name="Flint H.J."/>
        </authorList>
    </citation>
    <scope>NUCLEOTIDE SEQUENCE [LARGE SCALE GENOMIC DNA]</scope>
    <source>
        <strain evidence="1 2">JK626</strain>
    </source>
</reference>
<dbReference type="PANTHER" id="PTHR42967">
    <property type="entry name" value="METAL DEPENDENT HYDROLASE"/>
    <property type="match status" value="1"/>
</dbReference>
<name>A0A2G3DWK8_9FIRM</name>
<dbReference type="AlphaFoldDB" id="A0A2G3DWK8"/>